<evidence type="ECO:0000256" key="2">
    <source>
        <dbReference type="ARBA" id="ARBA00022692"/>
    </source>
</evidence>
<dbReference type="OrthoDB" id="5870282at2759"/>
<keyword evidence="9" id="KW-1185">Reference proteome</keyword>
<dbReference type="EMBL" id="CAAKNF010000194">
    <property type="protein sequence ID" value="VIO95896.1"/>
    <property type="molecule type" value="Genomic_DNA"/>
</dbReference>
<sequence>MKYNYAFIHFLLLQLLSYSNAIAYHLSSDDNFKWLSPFDNRSKLAALCTQNNRQLVMHRSGITLLYRLFQHDALCSPEIERYVPSRHISLVWFMQALQYCEVNHVLNWKRPEIHYNRTFQVLITRAAFALVCQEINDINLYGLMKYADLFRILFEDNNTDRRIICQQIQNTNNDLFQRCLADKPNNKLYLLNKMCSGNSTLRLIKMNVLFQRFARNCHTLHDFVINMLPKYSSFGEALSNDIYFMNLLSNYLISTINRASPLLEIVLKTRLHLQLFSITAVKLQRELDKANMCIQQREEEQYILESSIDNSSRNGFIYDNNENDNDKFNYCSYEGNLFVSAQTNAEIRTIARFAEIGIYTETFLLLLVLIITIILLLLLWKSYKHLSTAMVLFIFNIIFSNSLFIISFVFLLSQTVSDKASKALSDMDFDGTIPASLVITEALNANLFETNKFIQQMIQETLYSLAQNGSLLGLTNLLVLVLVVINRSMAGKSIRLSRKCVISIFSLVWIFLFITHLLFSSLQLTAVHFIGQMFNTLKTRRRDVQCNEISLMLADYNIFGDLCDRISPFYDFGVYLLRGHTLFTLTFLIIALIIFVVTVCHHRNVRRQNNVLSGETRECKPQRRREMLFNTLLLSICAYFFSIAGQSFVEIAVFWAENREDATEWARWFQLARITAFVDPLFNPLLVILRIPTLSAKLRWIGRYITNVTLLFCCHKRAKKRKPKPKRILGSATGVSSTSPHSIHSDDFFSKLLCHRNFPSKLSSTYRRSNSGTIVGNRFHARALNFVLQDL</sequence>
<feature type="transmembrane region" description="Helical" evidence="5">
    <location>
        <begin position="391"/>
        <end position="412"/>
    </location>
</feature>
<evidence type="ECO:0000256" key="3">
    <source>
        <dbReference type="ARBA" id="ARBA00022989"/>
    </source>
</evidence>
<name>A0A4E9FHG9_BRUMA</name>
<keyword evidence="2 5" id="KW-0812">Transmembrane</keyword>
<reference evidence="9" key="1">
    <citation type="journal article" date="2007" name="Science">
        <title>Draft genome of the filarial nematode parasite Brugia malayi.</title>
        <authorList>
            <person name="Ghedin E."/>
            <person name="Wang S."/>
            <person name="Spiro D."/>
            <person name="Caler E."/>
            <person name="Zhao Q."/>
            <person name="Crabtree J."/>
            <person name="Allen J.E."/>
            <person name="Delcher A.L."/>
            <person name="Guiliano D.B."/>
            <person name="Miranda-Saavedra D."/>
            <person name="Angiuoli S.V."/>
            <person name="Creasy T."/>
            <person name="Amedeo P."/>
            <person name="Haas B."/>
            <person name="El-Sayed N.M."/>
            <person name="Wortman J.R."/>
            <person name="Feldblyum T."/>
            <person name="Tallon L."/>
            <person name="Schatz M."/>
            <person name="Shumway M."/>
            <person name="Koo H."/>
            <person name="Salzberg S.L."/>
            <person name="Schobel S."/>
            <person name="Pertea M."/>
            <person name="Pop M."/>
            <person name="White O."/>
            <person name="Barton G.J."/>
            <person name="Carlow C.K."/>
            <person name="Crawford M.J."/>
            <person name="Daub J."/>
            <person name="Dimmic M.W."/>
            <person name="Estes C.F."/>
            <person name="Foster J.M."/>
            <person name="Ganatra M."/>
            <person name="Gregory W.F."/>
            <person name="Johnson N.M."/>
            <person name="Jin J."/>
            <person name="Komuniecki R."/>
            <person name="Korf I."/>
            <person name="Kumar S."/>
            <person name="Laney S."/>
            <person name="Li B.W."/>
            <person name="Li W."/>
            <person name="Lindblom T.H."/>
            <person name="Lustigman S."/>
            <person name="Ma D."/>
            <person name="Maina C.V."/>
            <person name="Martin D.M."/>
            <person name="McCarter J.P."/>
            <person name="McReynolds L."/>
            <person name="Mitreva M."/>
            <person name="Nutman T.B."/>
            <person name="Parkinson J."/>
            <person name="Peregrin-Alvarez J.M."/>
            <person name="Poole C."/>
            <person name="Ren Q."/>
            <person name="Saunders L."/>
            <person name="Sluder A.E."/>
            <person name="Smith K."/>
            <person name="Stanke M."/>
            <person name="Unnasch T.R."/>
            <person name="Ware J."/>
            <person name="Wei A.D."/>
            <person name="Weil G."/>
            <person name="Williams D.J."/>
            <person name="Zhang Y."/>
            <person name="Williams S.A."/>
            <person name="Fraser-Liggett C."/>
            <person name="Slatko B."/>
            <person name="Blaxter M.L."/>
            <person name="Scott A.L."/>
        </authorList>
    </citation>
    <scope>NUCLEOTIDE SEQUENCE</scope>
    <source>
        <strain evidence="9">FR3</strain>
    </source>
</reference>
<dbReference type="Gene3D" id="1.20.1070.10">
    <property type="entry name" value="Rhodopsin 7-helix transmembrane proteins"/>
    <property type="match status" value="1"/>
</dbReference>
<dbReference type="GO" id="GO:0016020">
    <property type="term" value="C:membrane"/>
    <property type="evidence" value="ECO:0007669"/>
    <property type="project" value="UniProtKB-SubCell"/>
</dbReference>
<accession>A0A5S6PQ13</accession>
<evidence type="ECO:0000256" key="4">
    <source>
        <dbReference type="ARBA" id="ARBA00023136"/>
    </source>
</evidence>
<feature type="domain" description="G-protein coupled receptors family 1 profile" evidence="7">
    <location>
        <begin position="371"/>
        <end position="687"/>
    </location>
</feature>
<dbReference type="WBParaSite" id="Bm5272a.1">
    <property type="protein sequence ID" value="Bm5272a.1"/>
    <property type="gene ID" value="WBGene00225533"/>
</dbReference>
<evidence type="ECO:0000256" key="6">
    <source>
        <dbReference type="SAM" id="SignalP"/>
    </source>
</evidence>
<evidence type="ECO:0000259" key="7">
    <source>
        <dbReference type="PROSITE" id="PS50262"/>
    </source>
</evidence>
<keyword evidence="3 5" id="KW-1133">Transmembrane helix</keyword>
<feature type="transmembrane region" description="Helical" evidence="5">
    <location>
        <begin position="470"/>
        <end position="488"/>
    </location>
</feature>
<organism evidence="8">
    <name type="scientific">Brugia malayi</name>
    <name type="common">Filarial nematode worm</name>
    <dbReference type="NCBI Taxonomy" id="6279"/>
    <lineage>
        <taxon>Eukaryota</taxon>
        <taxon>Metazoa</taxon>
        <taxon>Ecdysozoa</taxon>
        <taxon>Nematoda</taxon>
        <taxon>Chromadorea</taxon>
        <taxon>Rhabditida</taxon>
        <taxon>Spirurina</taxon>
        <taxon>Spiruromorpha</taxon>
        <taxon>Filarioidea</taxon>
        <taxon>Onchocercidae</taxon>
        <taxon>Brugia</taxon>
    </lineage>
</organism>
<evidence type="ECO:0000313" key="8">
    <source>
        <dbReference type="EMBL" id="VIO95896.1"/>
    </source>
</evidence>
<dbReference type="PROSITE" id="PS50262">
    <property type="entry name" value="G_PROTEIN_RECEP_F1_2"/>
    <property type="match status" value="1"/>
</dbReference>
<comment type="subcellular location">
    <subcellularLocation>
        <location evidence="1">Membrane</location>
    </subcellularLocation>
</comment>
<accession>A0A4E9FHG9</accession>
<reference evidence="8" key="2">
    <citation type="submission" date="2019-04" db="EMBL/GenBank/DDBJ databases">
        <authorList>
            <person name="Howe K."/>
            <person name="Paulini M."/>
            <person name="Williams G."/>
        </authorList>
    </citation>
    <scope>NUCLEOTIDE SEQUENCE [LARGE SCALE GENOMIC DNA]</scope>
    <source>
        <strain evidence="8">FR3</strain>
    </source>
</reference>
<evidence type="ECO:0000256" key="1">
    <source>
        <dbReference type="ARBA" id="ARBA00004370"/>
    </source>
</evidence>
<evidence type="ECO:0000313" key="9">
    <source>
        <dbReference type="Proteomes" id="UP000006672"/>
    </source>
</evidence>
<protein>
    <submittedName>
        <fullName evidence="10">G_PROTEIN_RECEP_F1_2 domain-containing protein</fullName>
    </submittedName>
</protein>
<keyword evidence="4 5" id="KW-0472">Membrane</keyword>
<feature type="chain" id="PRO_5023805215" evidence="6">
    <location>
        <begin position="24"/>
        <end position="791"/>
    </location>
</feature>
<proteinExistence type="predicted"/>
<reference evidence="10" key="3">
    <citation type="submission" date="2019-12" db="UniProtKB">
        <authorList>
            <consortium name="WormBaseParasite"/>
        </authorList>
    </citation>
    <scope>IDENTIFICATION</scope>
</reference>
<dbReference type="GeneID" id="66059898"/>
<evidence type="ECO:0000313" key="10">
    <source>
        <dbReference type="WBParaSite" id="Bm5272a.1"/>
    </source>
</evidence>
<dbReference type="KEGG" id="bmy:BM_BM5272"/>
<keyword evidence="6" id="KW-0732">Signal</keyword>
<feature type="signal peptide" evidence="6">
    <location>
        <begin position="1"/>
        <end position="23"/>
    </location>
</feature>
<dbReference type="Proteomes" id="UP000006672">
    <property type="component" value="Unassembled WGS sequence"/>
</dbReference>
<gene>
    <name evidence="8 10" type="primary">Bm5272</name>
    <name evidence="8" type="ORF">BM_BM5272</name>
</gene>
<evidence type="ECO:0000256" key="5">
    <source>
        <dbReference type="SAM" id="Phobius"/>
    </source>
</evidence>
<feature type="transmembrane region" description="Helical" evidence="5">
    <location>
        <begin position="582"/>
        <end position="600"/>
    </location>
</feature>
<feature type="transmembrane region" description="Helical" evidence="5">
    <location>
        <begin position="500"/>
        <end position="519"/>
    </location>
</feature>
<dbReference type="InterPro" id="IPR017452">
    <property type="entry name" value="GPCR_Rhodpsn_7TM"/>
</dbReference>
<feature type="transmembrane region" description="Helical" evidence="5">
    <location>
        <begin position="356"/>
        <end position="379"/>
    </location>
</feature>
<dbReference type="RefSeq" id="XP_042935992.1">
    <property type="nucleotide sequence ID" value="XM_043080058.1"/>
</dbReference>
<dbReference type="CTD" id="66059898"/>
<dbReference type="AlphaFoldDB" id="A0A4E9FHG9"/>
<feature type="transmembrane region" description="Helical" evidence="5">
    <location>
        <begin position="668"/>
        <end position="689"/>
    </location>
</feature>
<feature type="transmembrane region" description="Helical" evidence="5">
    <location>
        <begin position="632"/>
        <end position="656"/>
    </location>
</feature>